<gene>
    <name evidence="1" type="ORF">BAUCODRAFT_475080</name>
</gene>
<dbReference type="HOGENOM" id="CLU_1427744_0_0_1"/>
<accession>M2MIE9</accession>
<dbReference type="Proteomes" id="UP000011761">
    <property type="component" value="Unassembled WGS sequence"/>
</dbReference>
<dbReference type="AlphaFoldDB" id="M2MIE9"/>
<protein>
    <submittedName>
        <fullName evidence="1">Uncharacterized protein</fullName>
    </submittedName>
</protein>
<dbReference type="GeneID" id="19114711"/>
<evidence type="ECO:0000313" key="1">
    <source>
        <dbReference type="EMBL" id="EMC96446.1"/>
    </source>
</evidence>
<dbReference type="RefSeq" id="XP_007676517.1">
    <property type="nucleotide sequence ID" value="XM_007678327.1"/>
</dbReference>
<reference evidence="1 2" key="1">
    <citation type="journal article" date="2012" name="PLoS Pathog.">
        <title>Diverse lifestyles and strategies of plant pathogenesis encoded in the genomes of eighteen Dothideomycetes fungi.</title>
        <authorList>
            <person name="Ohm R.A."/>
            <person name="Feau N."/>
            <person name="Henrissat B."/>
            <person name="Schoch C.L."/>
            <person name="Horwitz B.A."/>
            <person name="Barry K.W."/>
            <person name="Condon B.J."/>
            <person name="Copeland A.C."/>
            <person name="Dhillon B."/>
            <person name="Glaser F."/>
            <person name="Hesse C.N."/>
            <person name="Kosti I."/>
            <person name="LaButti K."/>
            <person name="Lindquist E.A."/>
            <person name="Lucas S."/>
            <person name="Salamov A.A."/>
            <person name="Bradshaw R.E."/>
            <person name="Ciuffetti L."/>
            <person name="Hamelin R.C."/>
            <person name="Kema G.H.J."/>
            <person name="Lawrence C."/>
            <person name="Scott J.A."/>
            <person name="Spatafora J.W."/>
            <person name="Turgeon B.G."/>
            <person name="de Wit P.J.G.M."/>
            <person name="Zhong S."/>
            <person name="Goodwin S.B."/>
            <person name="Grigoriev I.V."/>
        </authorList>
    </citation>
    <scope>NUCLEOTIDE SEQUENCE [LARGE SCALE GENOMIC DNA]</scope>
    <source>
        <strain evidence="1 2">UAMH 10762</strain>
    </source>
</reference>
<dbReference type="KEGG" id="bcom:BAUCODRAFT_475080"/>
<sequence>MCLLTSSLNARPRRPSSQVLNTYPPSRDITNTERRISAIEPGVSMCHRMTDIGLYLGPRSLGPFGGGRGSFSGLDTYSPFSASWDTSGFVHDQVTAAFYKGLVNGAQLATYGGHGSGSGGYRSGRGGVGMPMLDPRMMIGGGMMMNPRMVMMGCPMVGGGMVTGSMMGGGLVGDFCGPGGIGSRHGCGWW</sequence>
<name>M2MIE9_BAUPA</name>
<proteinExistence type="predicted"/>
<evidence type="ECO:0000313" key="2">
    <source>
        <dbReference type="Proteomes" id="UP000011761"/>
    </source>
</evidence>
<keyword evidence="2" id="KW-1185">Reference proteome</keyword>
<dbReference type="EMBL" id="KB445555">
    <property type="protein sequence ID" value="EMC96446.1"/>
    <property type="molecule type" value="Genomic_DNA"/>
</dbReference>
<organism evidence="1 2">
    <name type="scientific">Baudoinia panamericana (strain UAMH 10762)</name>
    <name type="common">Angels' share fungus</name>
    <name type="synonym">Baudoinia compniacensis (strain UAMH 10762)</name>
    <dbReference type="NCBI Taxonomy" id="717646"/>
    <lineage>
        <taxon>Eukaryota</taxon>
        <taxon>Fungi</taxon>
        <taxon>Dikarya</taxon>
        <taxon>Ascomycota</taxon>
        <taxon>Pezizomycotina</taxon>
        <taxon>Dothideomycetes</taxon>
        <taxon>Dothideomycetidae</taxon>
        <taxon>Mycosphaerellales</taxon>
        <taxon>Teratosphaeriaceae</taxon>
        <taxon>Baudoinia</taxon>
    </lineage>
</organism>